<dbReference type="AlphaFoldDB" id="A0A7I7RKQ5"/>
<evidence type="ECO:0000313" key="1">
    <source>
        <dbReference type="EMBL" id="BBY44711.1"/>
    </source>
</evidence>
<proteinExistence type="predicted"/>
<keyword evidence="2" id="KW-1185">Reference proteome</keyword>
<organism evidence="1 2">
    <name type="scientific">Mycolicibacterium celeriflavum</name>
    <name type="common">Mycobacterium celeriflavum</name>
    <dbReference type="NCBI Taxonomy" id="1249101"/>
    <lineage>
        <taxon>Bacteria</taxon>
        <taxon>Bacillati</taxon>
        <taxon>Actinomycetota</taxon>
        <taxon>Actinomycetes</taxon>
        <taxon>Mycobacteriales</taxon>
        <taxon>Mycobacteriaceae</taxon>
        <taxon>Mycolicibacterium</taxon>
    </lineage>
</organism>
<name>A0A7I7RKQ5_MYCCF</name>
<accession>A0A7I7RKQ5</accession>
<sequence>MTRARHARKRIFRAQRRLWLVQAALWPTLALAGIGAVAALVVRYRGRADGPAAAVPSPTDGLPHL</sequence>
<dbReference type="EMBL" id="AP022591">
    <property type="protein sequence ID" value="BBY44711.1"/>
    <property type="molecule type" value="Genomic_DNA"/>
</dbReference>
<dbReference type="KEGG" id="mcee:MCEL_30060"/>
<dbReference type="Proteomes" id="UP000466431">
    <property type="component" value="Chromosome"/>
</dbReference>
<evidence type="ECO:0000313" key="2">
    <source>
        <dbReference type="Proteomes" id="UP000466431"/>
    </source>
</evidence>
<gene>
    <name evidence="1" type="ORF">MCEL_30060</name>
</gene>
<reference evidence="1 2" key="1">
    <citation type="journal article" date="2019" name="Emerg. Microbes Infect.">
        <title>Comprehensive subspecies identification of 175 nontuberculous mycobacteria species based on 7547 genomic profiles.</title>
        <authorList>
            <person name="Matsumoto Y."/>
            <person name="Kinjo T."/>
            <person name="Motooka D."/>
            <person name="Nabeya D."/>
            <person name="Jung N."/>
            <person name="Uechi K."/>
            <person name="Horii T."/>
            <person name="Iida T."/>
            <person name="Fujita J."/>
            <person name="Nakamura S."/>
        </authorList>
    </citation>
    <scope>NUCLEOTIDE SEQUENCE [LARGE SCALE GENOMIC DNA]</scope>
    <source>
        <strain evidence="1 2">JCM 18439</strain>
    </source>
</reference>
<protein>
    <submittedName>
        <fullName evidence="1">Uncharacterized protein</fullName>
    </submittedName>
</protein>